<evidence type="ECO:0000259" key="10">
    <source>
        <dbReference type="Pfam" id="PF00749"/>
    </source>
</evidence>
<feature type="short sequence motif" description="'KMSKS' region" evidence="7">
    <location>
        <begin position="235"/>
        <end position="239"/>
    </location>
</feature>
<dbReference type="GO" id="GO:0005829">
    <property type="term" value="C:cytosol"/>
    <property type="evidence" value="ECO:0007669"/>
    <property type="project" value="TreeGrafter"/>
</dbReference>
<dbReference type="OrthoDB" id="9807503at2"/>
<dbReference type="GO" id="GO:0006424">
    <property type="term" value="P:glutamyl-tRNA aminoacylation"/>
    <property type="evidence" value="ECO:0007669"/>
    <property type="project" value="InterPro"/>
</dbReference>
<feature type="binding site" evidence="7">
    <location>
        <begin position="9"/>
        <end position="13"/>
    </location>
    <ligand>
        <name>L-glutamate</name>
        <dbReference type="ChEBI" id="CHEBI:29985"/>
    </ligand>
</feature>
<feature type="binding site" evidence="7">
    <location>
        <position position="103"/>
    </location>
    <ligand>
        <name>Zn(2+)</name>
        <dbReference type="ChEBI" id="CHEBI:29105"/>
    </ligand>
</feature>
<dbReference type="Pfam" id="PF00749">
    <property type="entry name" value="tRNA-synt_1c"/>
    <property type="match status" value="1"/>
</dbReference>
<evidence type="ECO:0000313" key="12">
    <source>
        <dbReference type="Proteomes" id="UP000198611"/>
    </source>
</evidence>
<dbReference type="PRINTS" id="PR00987">
    <property type="entry name" value="TRNASYNTHGLU"/>
</dbReference>
<dbReference type="NCBIfam" id="TIGR03838">
    <property type="entry name" value="queuosine_YadB"/>
    <property type="match status" value="1"/>
</dbReference>
<comment type="cofactor">
    <cofactor evidence="7">
        <name>Zn(2+)</name>
        <dbReference type="ChEBI" id="CHEBI:29105"/>
    </cofactor>
    <text evidence="7">Binds 1 zinc ion per subunit.</text>
</comment>
<keyword evidence="3 7" id="KW-0547">Nucleotide-binding</keyword>
<comment type="similarity">
    <text evidence="7">Belongs to the class-I aminoacyl-tRNA synthetase family. GluQ subfamily.</text>
</comment>
<dbReference type="EC" id="6.1.1.-" evidence="7"/>
<keyword evidence="5 7" id="KW-0067">ATP-binding</keyword>
<feature type="binding site" evidence="7">
    <location>
        <position position="197"/>
    </location>
    <ligand>
        <name>L-glutamate</name>
        <dbReference type="ChEBI" id="CHEBI:29985"/>
    </ligand>
</feature>
<dbReference type="InterPro" id="IPR014729">
    <property type="entry name" value="Rossmann-like_a/b/a_fold"/>
</dbReference>
<evidence type="ECO:0000256" key="4">
    <source>
        <dbReference type="ARBA" id="ARBA00022833"/>
    </source>
</evidence>
<keyword evidence="6 7" id="KW-0030">Aminoacyl-tRNA synthetase</keyword>
<evidence type="ECO:0000256" key="8">
    <source>
        <dbReference type="RuleBase" id="RU363037"/>
    </source>
</evidence>
<feature type="binding site" evidence="7">
    <location>
        <position position="238"/>
    </location>
    <ligand>
        <name>ATP</name>
        <dbReference type="ChEBI" id="CHEBI:30616"/>
    </ligand>
</feature>
<dbReference type="SUPFAM" id="SSF52374">
    <property type="entry name" value="Nucleotidylyl transferase"/>
    <property type="match status" value="1"/>
</dbReference>
<dbReference type="EMBL" id="FOMJ01000001">
    <property type="protein sequence ID" value="SFC95222.1"/>
    <property type="molecule type" value="Genomic_DNA"/>
</dbReference>
<reference evidence="11 12" key="1">
    <citation type="submission" date="2016-10" db="EMBL/GenBank/DDBJ databases">
        <authorList>
            <person name="de Groot N.N."/>
        </authorList>
    </citation>
    <scope>NUCLEOTIDE SEQUENCE [LARGE SCALE GENOMIC DNA]</scope>
    <source>
        <strain evidence="11 12">HL3</strain>
    </source>
</reference>
<dbReference type="PANTHER" id="PTHR43311">
    <property type="entry name" value="GLUTAMATE--TRNA LIGASE"/>
    <property type="match status" value="1"/>
</dbReference>
<feature type="domain" description="Glutamyl/glutaminyl-tRNA synthetase class Ib catalytic" evidence="10">
    <location>
        <begin position="7"/>
        <end position="244"/>
    </location>
</feature>
<feature type="region of interest" description="Disordered" evidence="9">
    <location>
        <begin position="292"/>
        <end position="311"/>
    </location>
</feature>
<dbReference type="GO" id="GO:0004818">
    <property type="term" value="F:glutamate-tRNA ligase activity"/>
    <property type="evidence" value="ECO:0007669"/>
    <property type="project" value="TreeGrafter"/>
</dbReference>
<dbReference type="Gene3D" id="3.40.50.620">
    <property type="entry name" value="HUPs"/>
    <property type="match status" value="1"/>
</dbReference>
<dbReference type="FunFam" id="3.40.50.620:FF:000093">
    <property type="entry name" value="Glutamyl-Q tRNA(Asp) synthetase"/>
    <property type="match status" value="1"/>
</dbReference>
<evidence type="ECO:0000256" key="7">
    <source>
        <dbReference type="HAMAP-Rule" id="MF_01428"/>
    </source>
</evidence>
<evidence type="ECO:0000313" key="11">
    <source>
        <dbReference type="EMBL" id="SFC95222.1"/>
    </source>
</evidence>
<feature type="binding site" evidence="7">
    <location>
        <position position="126"/>
    </location>
    <ligand>
        <name>Zn(2+)</name>
        <dbReference type="ChEBI" id="CHEBI:29105"/>
    </ligand>
</feature>
<evidence type="ECO:0000256" key="6">
    <source>
        <dbReference type="ARBA" id="ARBA00023146"/>
    </source>
</evidence>
<keyword evidence="2 7" id="KW-0479">Metal-binding</keyword>
<dbReference type="RefSeq" id="WP_093426900.1">
    <property type="nucleotide sequence ID" value="NZ_FOMJ01000001.1"/>
</dbReference>
<dbReference type="Proteomes" id="UP000198611">
    <property type="component" value="Unassembled WGS sequence"/>
</dbReference>
<dbReference type="GO" id="GO:0005524">
    <property type="term" value="F:ATP binding"/>
    <property type="evidence" value="ECO:0007669"/>
    <property type="project" value="UniProtKB-KW"/>
</dbReference>
<organism evidence="11 12">
    <name type="scientific">Thiohalospira halophila DSM 15071</name>
    <dbReference type="NCBI Taxonomy" id="1123397"/>
    <lineage>
        <taxon>Bacteria</taxon>
        <taxon>Pseudomonadati</taxon>
        <taxon>Pseudomonadota</taxon>
        <taxon>Gammaproteobacteria</taxon>
        <taxon>Thiohalospirales</taxon>
        <taxon>Thiohalospiraceae</taxon>
        <taxon>Thiohalospira</taxon>
    </lineage>
</organism>
<accession>A0A1I1NDB2</accession>
<evidence type="ECO:0000256" key="2">
    <source>
        <dbReference type="ARBA" id="ARBA00022723"/>
    </source>
</evidence>
<sequence>MPEDQYRGRFAPSPTGPLHFGSLVAAAGSYLRARAAGGEWLLRMDDIDTPRNVPGAADGILRDLENLGFEWDGPVVHQSDCLEAYADALAGLRSDGLAYPCACSRAEVRAAATATGLPAGVYPGTCRNGTGGRPERSVRLDTRSARIAFTDGLLGAREQDVAAEVGDFVIRRADGLFAYQLAVVVDDAAAGITEVVRGSDLLDSTPRQIHLFRQLGLPAPAWYHLPIAVTAAGDKLSKQTGATPVGGESGPRALWQALAFLGQTPPAELFGAPGPELLAWAEAHWDPAGIPTTLASPAPTVPGTDPGCYAT</sequence>
<name>A0A1I1NDB2_9GAMM</name>
<dbReference type="InterPro" id="IPR049940">
    <property type="entry name" value="GluQ/Sye"/>
</dbReference>
<evidence type="ECO:0000256" key="5">
    <source>
        <dbReference type="ARBA" id="ARBA00022840"/>
    </source>
</evidence>
<evidence type="ECO:0000256" key="9">
    <source>
        <dbReference type="SAM" id="MobiDB-lite"/>
    </source>
</evidence>
<dbReference type="PANTHER" id="PTHR43311:SF1">
    <property type="entry name" value="GLUTAMYL-Q TRNA(ASP) SYNTHETASE"/>
    <property type="match status" value="1"/>
</dbReference>
<evidence type="ECO:0000256" key="1">
    <source>
        <dbReference type="ARBA" id="ARBA00022598"/>
    </source>
</evidence>
<dbReference type="InterPro" id="IPR020058">
    <property type="entry name" value="Glu/Gln-tRNA-synth_Ib_cat-dom"/>
</dbReference>
<feature type="binding site" evidence="7">
    <location>
        <position position="179"/>
    </location>
    <ligand>
        <name>L-glutamate</name>
        <dbReference type="ChEBI" id="CHEBI:29985"/>
    </ligand>
</feature>
<keyword evidence="8" id="KW-0648">Protein biosynthesis</keyword>
<keyword evidence="12" id="KW-1185">Reference proteome</keyword>
<dbReference type="InterPro" id="IPR022380">
    <property type="entry name" value="Glu-Q_tRNA(Asp)_Synthase"/>
</dbReference>
<proteinExistence type="inferred from homology"/>
<dbReference type="NCBIfam" id="NF004314">
    <property type="entry name" value="PRK05710.1-3"/>
    <property type="match status" value="1"/>
</dbReference>
<keyword evidence="1 7" id="KW-0436">Ligase</keyword>
<keyword evidence="4 7" id="KW-0862">Zinc</keyword>
<dbReference type="GO" id="GO:0006400">
    <property type="term" value="P:tRNA modification"/>
    <property type="evidence" value="ECO:0007669"/>
    <property type="project" value="InterPro"/>
</dbReference>
<dbReference type="HAMAP" id="MF_01428">
    <property type="entry name" value="Glu_Q_tRNA_synth"/>
    <property type="match status" value="1"/>
</dbReference>
<feature type="binding site" evidence="7">
    <location>
        <position position="122"/>
    </location>
    <ligand>
        <name>Zn(2+)</name>
        <dbReference type="ChEBI" id="CHEBI:29105"/>
    </ligand>
</feature>
<feature type="binding site" evidence="7">
    <location>
        <position position="45"/>
    </location>
    <ligand>
        <name>L-glutamate</name>
        <dbReference type="ChEBI" id="CHEBI:29985"/>
    </ligand>
</feature>
<dbReference type="GO" id="GO:0008270">
    <property type="term" value="F:zinc ion binding"/>
    <property type="evidence" value="ECO:0007669"/>
    <property type="project" value="UniProtKB-UniRule"/>
</dbReference>
<dbReference type="STRING" id="1123397.SAMN05660831_00210"/>
<dbReference type="InterPro" id="IPR000924">
    <property type="entry name" value="Glu/Gln-tRNA-synth"/>
</dbReference>
<protein>
    <recommendedName>
        <fullName evidence="7">Glutamyl-Q tRNA(Asp) synthetase</fullName>
        <shortName evidence="7">Glu-Q-RSs</shortName>
        <ecNumber evidence="7">6.1.1.-</ecNumber>
    </recommendedName>
</protein>
<evidence type="ECO:0000256" key="3">
    <source>
        <dbReference type="ARBA" id="ARBA00022741"/>
    </source>
</evidence>
<feature type="binding site" evidence="7">
    <location>
        <position position="101"/>
    </location>
    <ligand>
        <name>Zn(2+)</name>
        <dbReference type="ChEBI" id="CHEBI:29105"/>
    </ligand>
</feature>
<feature type="short sequence motif" description="'HIGH' region" evidence="7">
    <location>
        <begin position="12"/>
        <end position="22"/>
    </location>
</feature>
<gene>
    <name evidence="7" type="primary">gluQ</name>
    <name evidence="11" type="ORF">SAMN05660831_00210</name>
</gene>
<dbReference type="AlphaFoldDB" id="A0A1I1NDB2"/>
<comment type="function">
    <text evidence="7">Catalyzes the tRNA-independent activation of glutamate in presence of ATP and the subsequent transfer of glutamate onto a tRNA(Asp). Glutamate is transferred on the 2-amino-5-(4,5-dihydroxy-2-cyclopenten-1-yl) moiety of the queuosine in the wobble position of the QUC anticodon.</text>
</comment>